<protein>
    <submittedName>
        <fullName evidence="1">Uncharacterized protein</fullName>
    </submittedName>
</protein>
<gene>
    <name evidence="1" type="ORF">BG910_11940</name>
</gene>
<dbReference type="Proteomes" id="UP000198238">
    <property type="component" value="Chromosome"/>
</dbReference>
<dbReference type="KEGG" id="nei:BG910_11940"/>
<dbReference type="EMBL" id="CP022278">
    <property type="protein sequence ID" value="ASK28353.1"/>
    <property type="molecule type" value="Genomic_DNA"/>
</dbReference>
<keyword evidence="2" id="KW-1185">Reference proteome</keyword>
<evidence type="ECO:0000313" key="2">
    <source>
        <dbReference type="Proteomes" id="UP000198238"/>
    </source>
</evidence>
<reference evidence="1 2" key="1">
    <citation type="submission" date="2017-06" db="EMBL/GenBank/DDBJ databases">
        <title>Neisseria chenwenguii sp. nov., isolated from the intestinal contents of Tibetan Plateau Pika in Yushu, Qinghai Province, China.</title>
        <authorList>
            <person name="Zhang G."/>
        </authorList>
    </citation>
    <scope>NUCLEOTIDE SEQUENCE [LARGE SCALE GENOMIC DNA]</scope>
    <source>
        <strain evidence="1 2">10023</strain>
    </source>
</reference>
<accession>A0A220S4T0</accession>
<name>A0A220S4T0_9NEIS</name>
<proteinExistence type="predicted"/>
<dbReference type="AlphaFoldDB" id="A0A220S4T0"/>
<sequence>MKGRILKHFLRMMKGAPAGGFAKTGKGRLKTPFPFSDGLFNARPNIRTACGLSCFRQPLGLR</sequence>
<dbReference type="RefSeq" id="WP_089037042.1">
    <property type="nucleotide sequence ID" value="NZ_CP022278.1"/>
</dbReference>
<organism evidence="1 2">
    <name type="scientific">Neisseria chenwenguii</name>
    <dbReference type="NCBI Taxonomy" id="1853278"/>
    <lineage>
        <taxon>Bacteria</taxon>
        <taxon>Pseudomonadati</taxon>
        <taxon>Pseudomonadota</taxon>
        <taxon>Betaproteobacteria</taxon>
        <taxon>Neisseriales</taxon>
        <taxon>Neisseriaceae</taxon>
        <taxon>Neisseria</taxon>
    </lineage>
</organism>
<evidence type="ECO:0000313" key="1">
    <source>
        <dbReference type="EMBL" id="ASK28353.1"/>
    </source>
</evidence>